<dbReference type="EMBL" id="WHOB01000061">
    <property type="protein sequence ID" value="NOU81224.1"/>
    <property type="molecule type" value="Genomic_DNA"/>
</dbReference>
<comment type="caution">
    <text evidence="1">The sequence shown here is derived from an EMBL/GenBank/DDBJ whole genome shotgun (WGS) entry which is preliminary data.</text>
</comment>
<dbReference type="RefSeq" id="WP_171718744.1">
    <property type="nucleotide sequence ID" value="NZ_WHOB01000061.1"/>
</dbReference>
<evidence type="ECO:0000313" key="1">
    <source>
        <dbReference type="EMBL" id="NOU81224.1"/>
    </source>
</evidence>
<dbReference type="Proteomes" id="UP000596857">
    <property type="component" value="Unassembled WGS sequence"/>
</dbReference>
<name>A0ABX1YL25_9BACL</name>
<protein>
    <submittedName>
        <fullName evidence="1">Uncharacterized protein</fullName>
    </submittedName>
</protein>
<proteinExistence type="predicted"/>
<gene>
    <name evidence="1" type="ORF">GC101_20380</name>
</gene>
<evidence type="ECO:0000313" key="2">
    <source>
        <dbReference type="Proteomes" id="UP000596857"/>
    </source>
</evidence>
<organism evidence="1 2">
    <name type="scientific">Paenibacillus phytohabitans</name>
    <dbReference type="NCBI Taxonomy" id="2654978"/>
    <lineage>
        <taxon>Bacteria</taxon>
        <taxon>Bacillati</taxon>
        <taxon>Bacillota</taxon>
        <taxon>Bacilli</taxon>
        <taxon>Bacillales</taxon>
        <taxon>Paenibacillaceae</taxon>
        <taxon>Paenibacillus</taxon>
    </lineage>
</organism>
<keyword evidence="2" id="KW-1185">Reference proteome</keyword>
<accession>A0ABX1YL25</accession>
<sequence>MDGAACDAGVLHSTENYEEKLLLKVLQTKNEKERSSTKSFPDPLGSQLGVVVVLLRHGEIINKEPFKEFIGIDEFYDLVVQEGDFDYQKFNLEWLPHLNEDEIKKILSDSNNKEIIRSKFVKSLVEDELGHKIKKFYLEYFE</sequence>
<reference evidence="1 2" key="1">
    <citation type="submission" date="2019-10" db="EMBL/GenBank/DDBJ databases">
        <title>Description of Paenibacillus terricola sp. nov.</title>
        <authorList>
            <person name="Carlier A."/>
            <person name="Qi S."/>
        </authorList>
    </citation>
    <scope>NUCLEOTIDE SEQUENCE [LARGE SCALE GENOMIC DNA]</scope>
    <source>
        <strain evidence="1 2">LMG 31459</strain>
    </source>
</reference>